<accession>A0A9Q1KLT3</accession>
<keyword evidence="2" id="KW-0472">Membrane</keyword>
<name>A0A9Q1KLT3_9CARY</name>
<protein>
    <submittedName>
        <fullName evidence="3">Uncharacterized protein</fullName>
    </submittedName>
</protein>
<dbReference type="EMBL" id="JAKOGI010000075">
    <property type="protein sequence ID" value="KAJ8445627.1"/>
    <property type="molecule type" value="Genomic_DNA"/>
</dbReference>
<evidence type="ECO:0000313" key="4">
    <source>
        <dbReference type="Proteomes" id="UP001153076"/>
    </source>
</evidence>
<sequence length="171" mass="17889">MTLLLRSPDLSIQGVGCLVPYALTIAGRRDKLHLLGVTAFILGPLTLVHIVELGLKIAVLLKRLGQRRQDLAYQHVPAGSLVSWPGPPFTPPRLHQPRPSQVPPLAGAASPSFRLPGRPDQPLGFPNVAGTDLSNLQHSAAALTPGAIASAMATSFSVTFGGSEVPGMAKS</sequence>
<keyword evidence="2" id="KW-0812">Transmembrane</keyword>
<proteinExistence type="predicted"/>
<reference evidence="3" key="1">
    <citation type="submission" date="2022-04" db="EMBL/GenBank/DDBJ databases">
        <title>Carnegiea gigantea Genome sequencing and assembly v2.</title>
        <authorList>
            <person name="Copetti D."/>
            <person name="Sanderson M.J."/>
            <person name="Burquez A."/>
            <person name="Wojciechowski M.F."/>
        </authorList>
    </citation>
    <scope>NUCLEOTIDE SEQUENCE</scope>
    <source>
        <strain evidence="3">SGP5-SGP5p</strain>
        <tissue evidence="3">Aerial part</tissue>
    </source>
</reference>
<dbReference type="AlphaFoldDB" id="A0A9Q1KLT3"/>
<keyword evidence="4" id="KW-1185">Reference proteome</keyword>
<evidence type="ECO:0000256" key="2">
    <source>
        <dbReference type="SAM" id="Phobius"/>
    </source>
</evidence>
<feature type="transmembrane region" description="Helical" evidence="2">
    <location>
        <begin position="37"/>
        <end position="61"/>
    </location>
</feature>
<dbReference type="Proteomes" id="UP001153076">
    <property type="component" value="Unassembled WGS sequence"/>
</dbReference>
<comment type="caution">
    <text evidence="3">The sequence shown here is derived from an EMBL/GenBank/DDBJ whole genome shotgun (WGS) entry which is preliminary data.</text>
</comment>
<gene>
    <name evidence="3" type="ORF">Cgig2_018568</name>
</gene>
<keyword evidence="2" id="KW-1133">Transmembrane helix</keyword>
<feature type="region of interest" description="Disordered" evidence="1">
    <location>
        <begin position="87"/>
        <end position="111"/>
    </location>
</feature>
<organism evidence="3 4">
    <name type="scientific">Carnegiea gigantea</name>
    <dbReference type="NCBI Taxonomy" id="171969"/>
    <lineage>
        <taxon>Eukaryota</taxon>
        <taxon>Viridiplantae</taxon>
        <taxon>Streptophyta</taxon>
        <taxon>Embryophyta</taxon>
        <taxon>Tracheophyta</taxon>
        <taxon>Spermatophyta</taxon>
        <taxon>Magnoliopsida</taxon>
        <taxon>eudicotyledons</taxon>
        <taxon>Gunneridae</taxon>
        <taxon>Pentapetalae</taxon>
        <taxon>Caryophyllales</taxon>
        <taxon>Cactineae</taxon>
        <taxon>Cactaceae</taxon>
        <taxon>Cactoideae</taxon>
        <taxon>Echinocereeae</taxon>
        <taxon>Carnegiea</taxon>
    </lineage>
</organism>
<evidence type="ECO:0000313" key="3">
    <source>
        <dbReference type="EMBL" id="KAJ8445627.1"/>
    </source>
</evidence>
<evidence type="ECO:0000256" key="1">
    <source>
        <dbReference type="SAM" id="MobiDB-lite"/>
    </source>
</evidence>